<dbReference type="EMBL" id="JBAWTH010000120">
    <property type="protein sequence ID" value="KAL2276197.1"/>
    <property type="molecule type" value="Genomic_DNA"/>
</dbReference>
<proteinExistence type="predicted"/>
<feature type="compositionally biased region" description="Polar residues" evidence="1">
    <location>
        <begin position="186"/>
        <end position="215"/>
    </location>
</feature>
<organism evidence="2 3">
    <name type="scientific">Diaporthe vaccinii</name>
    <dbReference type="NCBI Taxonomy" id="105482"/>
    <lineage>
        <taxon>Eukaryota</taxon>
        <taxon>Fungi</taxon>
        <taxon>Dikarya</taxon>
        <taxon>Ascomycota</taxon>
        <taxon>Pezizomycotina</taxon>
        <taxon>Sordariomycetes</taxon>
        <taxon>Sordariomycetidae</taxon>
        <taxon>Diaporthales</taxon>
        <taxon>Diaporthaceae</taxon>
        <taxon>Diaporthe</taxon>
        <taxon>Diaporthe eres species complex</taxon>
    </lineage>
</organism>
<comment type="caution">
    <text evidence="2">The sequence shown here is derived from an EMBL/GenBank/DDBJ whole genome shotgun (WGS) entry which is preliminary data.</text>
</comment>
<protein>
    <recommendedName>
        <fullName evidence="4">C2H2-type domain-containing protein</fullName>
    </recommendedName>
</protein>
<gene>
    <name evidence="2" type="ORF">FJTKL_01257</name>
</gene>
<keyword evidence="3" id="KW-1185">Reference proteome</keyword>
<name>A0ABR4E1A1_9PEZI</name>
<evidence type="ECO:0000313" key="3">
    <source>
        <dbReference type="Proteomes" id="UP001600888"/>
    </source>
</evidence>
<reference evidence="2 3" key="1">
    <citation type="submission" date="2024-03" db="EMBL/GenBank/DDBJ databases">
        <title>A high-quality draft genome sequence of Diaporthe vaccinii, a causative agent of upright dieback and viscid rot disease in cranberry plants.</title>
        <authorList>
            <person name="Sarrasin M."/>
            <person name="Lang B.F."/>
            <person name="Burger G."/>
        </authorList>
    </citation>
    <scope>NUCLEOTIDE SEQUENCE [LARGE SCALE GENOMIC DNA]</scope>
    <source>
        <strain evidence="2 3">IS7</strain>
    </source>
</reference>
<dbReference type="Gene3D" id="3.30.160.60">
    <property type="entry name" value="Classic Zinc Finger"/>
    <property type="match status" value="1"/>
</dbReference>
<feature type="region of interest" description="Disordered" evidence="1">
    <location>
        <begin position="130"/>
        <end position="162"/>
    </location>
</feature>
<feature type="region of interest" description="Disordered" evidence="1">
    <location>
        <begin position="176"/>
        <end position="215"/>
    </location>
</feature>
<sequence length="215" mass="23180">MDNFSHVTRPSQTILAFYQEHVGQSDSVVPAPPAHGKVDFLHNICADCPFISSNKSDLEQHALDAGHSSFSCICGAQFARSYCLTRHINSKIGPSFPCGLCDDKSFPRLDKLGDHLRRWHRLGAKAFDQYKGGNSCSSPDPQQPGGNHPVQAGDPRQVYPVTPGFGPVPMFNGFLSAPDTAPDASSVESNASPGSSTAADNWWCSQPGNNTTYRS</sequence>
<evidence type="ECO:0000313" key="2">
    <source>
        <dbReference type="EMBL" id="KAL2276197.1"/>
    </source>
</evidence>
<accession>A0ABR4E1A1</accession>
<dbReference type="Proteomes" id="UP001600888">
    <property type="component" value="Unassembled WGS sequence"/>
</dbReference>
<evidence type="ECO:0000256" key="1">
    <source>
        <dbReference type="SAM" id="MobiDB-lite"/>
    </source>
</evidence>
<evidence type="ECO:0008006" key="4">
    <source>
        <dbReference type="Google" id="ProtNLM"/>
    </source>
</evidence>